<dbReference type="KEGG" id="mgl:MGL_4177"/>
<comment type="caution">
    <text evidence="1">The sequence shown here is derived from an EMBL/GenBank/DDBJ whole genome shotgun (WGS) entry which is preliminary data.</text>
</comment>
<gene>
    <name evidence="1" type="ORF">MGL_4177</name>
</gene>
<proteinExistence type="predicted"/>
<dbReference type="GeneID" id="5852979"/>
<dbReference type="EMBL" id="AAYY01000021">
    <property type="protein sequence ID" value="EDP41484.1"/>
    <property type="molecule type" value="Genomic_DNA"/>
</dbReference>
<dbReference type="RefSeq" id="XP_001728698.1">
    <property type="nucleotide sequence ID" value="XM_001728646.1"/>
</dbReference>
<dbReference type="InParanoid" id="A8QDB4"/>
<reference evidence="1 2" key="1">
    <citation type="journal article" date="2007" name="Proc. Natl. Acad. Sci. U.S.A.">
        <title>Dandruff-associated Malassezia genomes reveal convergent and divergent virulence traits shared with plant and human fungal pathogens.</title>
        <authorList>
            <person name="Xu J."/>
            <person name="Saunders C.W."/>
            <person name="Hu P."/>
            <person name="Grant R.A."/>
            <person name="Boekhout T."/>
            <person name="Kuramae E.E."/>
            <person name="Kronstad J.W."/>
            <person name="Deangelis Y.M."/>
            <person name="Reeder N.L."/>
            <person name="Johnstone K.R."/>
            <person name="Leland M."/>
            <person name="Fieno A.M."/>
            <person name="Begley W.M."/>
            <person name="Sun Y."/>
            <person name="Lacey M.P."/>
            <person name="Chaudhary T."/>
            <person name="Keough T."/>
            <person name="Chu L."/>
            <person name="Sears R."/>
            <person name="Yuan B."/>
            <person name="Dawson T.L.Jr."/>
        </authorList>
    </citation>
    <scope>NUCLEOTIDE SEQUENCE [LARGE SCALE GENOMIC DNA]</scope>
    <source>
        <strain evidence="2">ATCC MYA-4612 / CBS 7966</strain>
    </source>
</reference>
<dbReference type="AlphaFoldDB" id="A8QDB4"/>
<sequence>MPTPTEELERMSAKIWELFGENVRYAAPGCTSASFPDTFKVLRALEQGAPNDADTAGITGDASNPTVPPSIGTIMMAHVLLLLMRSQAPHTLPLPMIKSYSDNWWKQEGQDQVRAGVEKPATRNPLVQQLGIDASDLEQTGDALATRAVYGLVAKKILRIQRAGGAANVRFA</sequence>
<dbReference type="Proteomes" id="UP000008837">
    <property type="component" value="Unassembled WGS sequence"/>
</dbReference>
<protein>
    <submittedName>
        <fullName evidence="1">Uncharacterized protein</fullName>
    </submittedName>
</protein>
<organism evidence="1 2">
    <name type="scientific">Malassezia globosa (strain ATCC MYA-4612 / CBS 7966)</name>
    <name type="common">Dandruff-associated fungus</name>
    <dbReference type="NCBI Taxonomy" id="425265"/>
    <lineage>
        <taxon>Eukaryota</taxon>
        <taxon>Fungi</taxon>
        <taxon>Dikarya</taxon>
        <taxon>Basidiomycota</taxon>
        <taxon>Ustilaginomycotina</taxon>
        <taxon>Malasseziomycetes</taxon>
        <taxon>Malasseziales</taxon>
        <taxon>Malasseziaceae</taxon>
        <taxon>Malassezia</taxon>
    </lineage>
</organism>
<name>A8QDB4_MALGO</name>
<evidence type="ECO:0000313" key="1">
    <source>
        <dbReference type="EMBL" id="EDP41484.1"/>
    </source>
</evidence>
<dbReference type="VEuPathDB" id="FungiDB:MGL_4177"/>
<evidence type="ECO:0000313" key="2">
    <source>
        <dbReference type="Proteomes" id="UP000008837"/>
    </source>
</evidence>
<dbReference type="OrthoDB" id="3365304at2759"/>
<accession>A8QDB4</accession>
<keyword evidence="2" id="KW-1185">Reference proteome</keyword>